<dbReference type="AlphaFoldDB" id="A0A2U1PT60"/>
<evidence type="ECO:0000256" key="5">
    <source>
        <dbReference type="SAM" id="MobiDB-lite"/>
    </source>
</evidence>
<organism evidence="8 9">
    <name type="scientific">Artemisia annua</name>
    <name type="common">Sweet wormwood</name>
    <dbReference type="NCBI Taxonomy" id="35608"/>
    <lineage>
        <taxon>Eukaryota</taxon>
        <taxon>Viridiplantae</taxon>
        <taxon>Streptophyta</taxon>
        <taxon>Embryophyta</taxon>
        <taxon>Tracheophyta</taxon>
        <taxon>Spermatophyta</taxon>
        <taxon>Magnoliopsida</taxon>
        <taxon>eudicotyledons</taxon>
        <taxon>Gunneridae</taxon>
        <taxon>Pentapetalae</taxon>
        <taxon>asterids</taxon>
        <taxon>campanulids</taxon>
        <taxon>Asterales</taxon>
        <taxon>Asteraceae</taxon>
        <taxon>Asteroideae</taxon>
        <taxon>Anthemideae</taxon>
        <taxon>Artemisiinae</taxon>
        <taxon>Artemisia</taxon>
    </lineage>
</organism>
<evidence type="ECO:0000256" key="2">
    <source>
        <dbReference type="ARBA" id="ARBA00023125"/>
    </source>
</evidence>
<keyword evidence="4" id="KW-0539">Nucleus</keyword>
<dbReference type="PROSITE" id="PS51745">
    <property type="entry name" value="PB1"/>
    <property type="match status" value="1"/>
</dbReference>
<dbReference type="STRING" id="35608.A0A2U1PT60"/>
<feature type="region of interest" description="Disordered" evidence="5">
    <location>
        <begin position="601"/>
        <end position="627"/>
    </location>
</feature>
<evidence type="ECO:0000259" key="7">
    <source>
        <dbReference type="PROSITE" id="PS51745"/>
    </source>
</evidence>
<keyword evidence="9" id="KW-1185">Reference proteome</keyword>
<dbReference type="InterPro" id="IPR003035">
    <property type="entry name" value="RWP-RK_dom"/>
</dbReference>
<name>A0A2U1PT60_ARTAN</name>
<gene>
    <name evidence="8" type="ORF">CTI12_AA115640</name>
</gene>
<protein>
    <submittedName>
        <fullName evidence="8">NIN-like protein</fullName>
    </submittedName>
</protein>
<feature type="compositionally biased region" description="Basic and acidic residues" evidence="5">
    <location>
        <begin position="613"/>
        <end position="625"/>
    </location>
</feature>
<feature type="domain" description="RWP-RK" evidence="6">
    <location>
        <begin position="547"/>
        <end position="631"/>
    </location>
</feature>
<feature type="region of interest" description="Disordered" evidence="5">
    <location>
        <begin position="1"/>
        <end position="21"/>
    </location>
</feature>
<dbReference type="PROSITE" id="PS51519">
    <property type="entry name" value="RWP_RK"/>
    <property type="match status" value="1"/>
</dbReference>
<dbReference type="InterPro" id="IPR055081">
    <property type="entry name" value="NLP1-9_GAF"/>
</dbReference>
<proteinExistence type="predicted"/>
<feature type="compositionally biased region" description="Basic and acidic residues" evidence="5">
    <location>
        <begin position="1"/>
        <end position="18"/>
    </location>
</feature>
<keyword evidence="2" id="KW-0238">DNA-binding</keyword>
<dbReference type="InterPro" id="IPR000270">
    <property type="entry name" value="PB1_dom"/>
</dbReference>
<dbReference type="InterPro" id="IPR045012">
    <property type="entry name" value="NLP"/>
</dbReference>
<comment type="caution">
    <text evidence="8">The sequence shown here is derived from an EMBL/GenBank/DDBJ whole genome shotgun (WGS) entry which is preliminary data.</text>
</comment>
<feature type="domain" description="PB1" evidence="7">
    <location>
        <begin position="679"/>
        <end position="759"/>
    </location>
</feature>
<evidence type="ECO:0000256" key="1">
    <source>
        <dbReference type="ARBA" id="ARBA00023015"/>
    </source>
</evidence>
<keyword evidence="3" id="KW-0804">Transcription</keyword>
<dbReference type="Pfam" id="PF02042">
    <property type="entry name" value="RWP-RK"/>
    <property type="match status" value="1"/>
</dbReference>
<dbReference type="PANTHER" id="PTHR32002:SF35">
    <property type="entry name" value="PROTEIN NLP6"/>
    <property type="match status" value="1"/>
</dbReference>
<dbReference type="SMART" id="SM00666">
    <property type="entry name" value="PB1"/>
    <property type="match status" value="1"/>
</dbReference>
<dbReference type="SUPFAM" id="SSF54277">
    <property type="entry name" value="CAD &amp; PB1 domains"/>
    <property type="match status" value="1"/>
</dbReference>
<reference evidence="8 9" key="1">
    <citation type="journal article" date="2018" name="Mol. Plant">
        <title>The genome of Artemisia annua provides insight into the evolution of Asteraceae family and artemisinin biosynthesis.</title>
        <authorList>
            <person name="Shen Q."/>
            <person name="Zhang L."/>
            <person name="Liao Z."/>
            <person name="Wang S."/>
            <person name="Yan T."/>
            <person name="Shi P."/>
            <person name="Liu M."/>
            <person name="Fu X."/>
            <person name="Pan Q."/>
            <person name="Wang Y."/>
            <person name="Lv Z."/>
            <person name="Lu X."/>
            <person name="Zhang F."/>
            <person name="Jiang W."/>
            <person name="Ma Y."/>
            <person name="Chen M."/>
            <person name="Hao X."/>
            <person name="Li L."/>
            <person name="Tang Y."/>
            <person name="Lv G."/>
            <person name="Zhou Y."/>
            <person name="Sun X."/>
            <person name="Brodelius P.E."/>
            <person name="Rose J.K.C."/>
            <person name="Tang K."/>
        </authorList>
    </citation>
    <scope>NUCLEOTIDE SEQUENCE [LARGE SCALE GENOMIC DNA]</scope>
    <source>
        <strain evidence="9">cv. Huhao1</strain>
        <tissue evidence="8">Leaf</tissue>
    </source>
</reference>
<sequence>MDHFERSQSVDSADRDKSACSGSLSVSFKDQITYFMWIKISLERPTVSLSGDLRYLTSLWVSRYEEPWDKLCRAKNIVPHHQKLNEMIRAALKLLTFREERVLVQFWSPLDVGKHQLLTTIDQPFGLGVIDEGLCSYRRDSERNVFLVDKDHAEEDISPPARVFRQGLSEWTSDLNNYEPKDFPQQECAIRCNLHGYLALPVFDSTTNLCVGVIELLMSSKTTDYAFEVRQVHKALKTQNLTSPQVFDFATPNVPSEQRQIELDILFGILKNVCDIHNLPLAQAWAVSPSTSFVSQDKAIEKTCSSFDTKCIGKVCMSTTALPFHVGDMGMWPFREACIEHHLDMSHSFVGKALLARGSTYCQDVTELTEEEYPFVHKAHNKITSCFAIFLHSLEGNDEYVLEFFLPLYMKDGSYVSYLVQTLKQKFEDASGFELGEISSPTEVTGPPRDASYLSLSIKPQIVQISSTTTGNTLAFGMDSLYSQSVLANVVKTDSADVQSECSSRENCPNDMSDNINMVGSREIDNATSFSIVINQNTIDTTTNSGVKSKTLKRGRKRKIDSLTMEAVEQHVGKPINQAAESFGVSRSTLKRFCRENGISSWPKPIQNKKASHVTDPKMSHEEVSQRSSQRSSSRWYAIRVLVLFVLRVKRLSCSGKQLSYGQHSYLTSKPDTIYQVAQLTVKATFKGDMIKFKFPISSGLLQMENEIARRLDLQDKKLSIRYKDEKNDLLLITCDNDLHNLPEFLASNRTVRVLVELASN</sequence>
<dbReference type="GO" id="GO:0003700">
    <property type="term" value="F:DNA-binding transcription factor activity"/>
    <property type="evidence" value="ECO:0007669"/>
    <property type="project" value="InterPro"/>
</dbReference>
<evidence type="ECO:0000256" key="3">
    <source>
        <dbReference type="ARBA" id="ARBA00023163"/>
    </source>
</evidence>
<dbReference type="Gene3D" id="3.10.20.90">
    <property type="entry name" value="Phosphatidylinositol 3-kinase Catalytic Subunit, Chain A, domain 1"/>
    <property type="match status" value="1"/>
</dbReference>
<keyword evidence="1" id="KW-0805">Transcription regulation</keyword>
<dbReference type="Pfam" id="PF00564">
    <property type="entry name" value="PB1"/>
    <property type="match status" value="1"/>
</dbReference>
<dbReference type="InterPro" id="IPR053793">
    <property type="entry name" value="PB1-like"/>
</dbReference>
<dbReference type="EMBL" id="PKPP01000763">
    <property type="protein sequence ID" value="PWA88951.1"/>
    <property type="molecule type" value="Genomic_DNA"/>
</dbReference>
<dbReference type="OrthoDB" id="1671569at2759"/>
<evidence type="ECO:0000313" key="9">
    <source>
        <dbReference type="Proteomes" id="UP000245207"/>
    </source>
</evidence>
<dbReference type="GO" id="GO:0003677">
    <property type="term" value="F:DNA binding"/>
    <property type="evidence" value="ECO:0007669"/>
    <property type="project" value="UniProtKB-KW"/>
</dbReference>
<accession>A0A2U1PT60</accession>
<dbReference type="PANTHER" id="PTHR32002">
    <property type="entry name" value="PROTEIN NLP8"/>
    <property type="match status" value="1"/>
</dbReference>
<evidence type="ECO:0000313" key="8">
    <source>
        <dbReference type="EMBL" id="PWA88951.1"/>
    </source>
</evidence>
<evidence type="ECO:0000259" key="6">
    <source>
        <dbReference type="PROSITE" id="PS51519"/>
    </source>
</evidence>
<dbReference type="Proteomes" id="UP000245207">
    <property type="component" value="Unassembled WGS sequence"/>
</dbReference>
<dbReference type="Pfam" id="PF22922">
    <property type="entry name" value="GAF_NLP"/>
    <property type="match status" value="1"/>
</dbReference>
<evidence type="ECO:0000256" key="4">
    <source>
        <dbReference type="ARBA" id="ARBA00023242"/>
    </source>
</evidence>